<dbReference type="EMBL" id="AACS02000002">
    <property type="protein sequence ID" value="EAU88995.1"/>
    <property type="molecule type" value="Genomic_DNA"/>
</dbReference>
<protein>
    <submittedName>
        <fullName evidence="1">Uncharacterized protein</fullName>
    </submittedName>
</protein>
<reference evidence="1 2" key="1">
    <citation type="journal article" date="2010" name="Proc. Natl. Acad. Sci. U.S.A.">
        <title>Insights into evolution of multicellular fungi from the assembled chromosomes of the mushroom Coprinopsis cinerea (Coprinus cinereus).</title>
        <authorList>
            <person name="Stajich J.E."/>
            <person name="Wilke S.K."/>
            <person name="Ahren D."/>
            <person name="Au C.H."/>
            <person name="Birren B.W."/>
            <person name="Borodovsky M."/>
            <person name="Burns C."/>
            <person name="Canback B."/>
            <person name="Casselton L.A."/>
            <person name="Cheng C.K."/>
            <person name="Deng J."/>
            <person name="Dietrich F.S."/>
            <person name="Fargo D.C."/>
            <person name="Farman M.L."/>
            <person name="Gathman A.C."/>
            <person name="Goldberg J."/>
            <person name="Guigo R."/>
            <person name="Hoegger P.J."/>
            <person name="Hooker J.B."/>
            <person name="Huggins A."/>
            <person name="James T.Y."/>
            <person name="Kamada T."/>
            <person name="Kilaru S."/>
            <person name="Kodira C."/>
            <person name="Kues U."/>
            <person name="Kupfer D."/>
            <person name="Kwan H.S."/>
            <person name="Lomsadze A."/>
            <person name="Li W."/>
            <person name="Lilly W.W."/>
            <person name="Ma L.J."/>
            <person name="Mackey A.J."/>
            <person name="Manning G."/>
            <person name="Martin F."/>
            <person name="Muraguchi H."/>
            <person name="Natvig D.O."/>
            <person name="Palmerini H."/>
            <person name="Ramesh M.A."/>
            <person name="Rehmeyer C.J."/>
            <person name="Roe B.A."/>
            <person name="Shenoy N."/>
            <person name="Stanke M."/>
            <person name="Ter-Hovhannisyan V."/>
            <person name="Tunlid A."/>
            <person name="Velagapudi R."/>
            <person name="Vision T.J."/>
            <person name="Zeng Q."/>
            <person name="Zolan M.E."/>
            <person name="Pukkila P.J."/>
        </authorList>
    </citation>
    <scope>NUCLEOTIDE SEQUENCE [LARGE SCALE GENOMIC DNA]</scope>
    <source>
        <strain evidence="2">Okayama-7 / 130 / ATCC MYA-4618 / FGSC 9003</strain>
    </source>
</reference>
<comment type="caution">
    <text evidence="1">The sequence shown here is derived from an EMBL/GenBank/DDBJ whole genome shotgun (WGS) entry which is preliminary data.</text>
</comment>
<dbReference type="AlphaFoldDB" id="A8NDS0"/>
<dbReference type="KEGG" id="cci:CC1G_10691"/>
<dbReference type="OrthoDB" id="10658406at2759"/>
<gene>
    <name evidence="1" type="ORF">CC1G_10691</name>
</gene>
<evidence type="ECO:0000313" key="2">
    <source>
        <dbReference type="Proteomes" id="UP000001861"/>
    </source>
</evidence>
<proteinExistence type="predicted"/>
<dbReference type="RefSeq" id="XP_001832842.1">
    <property type="nucleotide sequence ID" value="XM_001832790.1"/>
</dbReference>
<organism evidence="1 2">
    <name type="scientific">Coprinopsis cinerea (strain Okayama-7 / 130 / ATCC MYA-4618 / FGSC 9003)</name>
    <name type="common">Inky cap fungus</name>
    <name type="synonym">Hormographiella aspergillata</name>
    <dbReference type="NCBI Taxonomy" id="240176"/>
    <lineage>
        <taxon>Eukaryota</taxon>
        <taxon>Fungi</taxon>
        <taxon>Dikarya</taxon>
        <taxon>Basidiomycota</taxon>
        <taxon>Agaricomycotina</taxon>
        <taxon>Agaricomycetes</taxon>
        <taxon>Agaricomycetidae</taxon>
        <taxon>Agaricales</taxon>
        <taxon>Agaricineae</taxon>
        <taxon>Psathyrellaceae</taxon>
        <taxon>Coprinopsis</taxon>
    </lineage>
</organism>
<dbReference type="GeneID" id="6009333"/>
<evidence type="ECO:0000313" key="1">
    <source>
        <dbReference type="EMBL" id="EAU88995.1"/>
    </source>
</evidence>
<dbReference type="Proteomes" id="UP000001861">
    <property type="component" value="Unassembled WGS sequence"/>
</dbReference>
<keyword evidence="2" id="KW-1185">Reference proteome</keyword>
<accession>A8NDS0</accession>
<dbReference type="InParanoid" id="A8NDS0"/>
<name>A8NDS0_COPC7</name>
<dbReference type="VEuPathDB" id="FungiDB:CC1G_10691"/>
<sequence>MSDSSQTLQPTALDMHWVRGEGAAHSTTTNTVKHAQPISTMANLSHPRCHSWPLEATCSDPSRKLLESFPPEVKAAIFLDAMIPCLQSLIHQSSIYTFVPIRRVFAVGKAIATTCRSWRSFYYETVLCFRSNRHGAFIGVTLDELVALRQWLPDVAVVGCLLFLECDPNALLFHSSPEEHRVLRILIRDPVALAAIQVVEWGDHSTNRSASTTVPELNIESFRRIQQLLTEQAHGDHAQVRRLMMEEMTSLSLVLMSNIMSFLAAFPSLKIAEIPTWMLRTLLGFPYDRSHPLSSHLVQSLNLQSVSAQEFAKQCGLVFAHLDGISIVGYPFIIGGLIHNFRQPNPNYKNLILGELEFQSMFRTLHKRLHSPSTYFSHMKAIGWRSNHREELGHFGKILEAIMFFEPRGGLTELCISNKIADSVLNETYPLLSIPLIQSSANTLRTLILHVDVSIRTSKYDFVPGGDHVCLLHNRLFRGLPNIEHLALRVPSICREFFKGLYKPQKQHGKFIIVIGHLRKSLPIPCSHSQRFSDFDTIKAVVEILNAGPPCFMGMPGWDVQLRIEARIASQLRARDPRSYTLVVPLHGNVDVLKLWSIRQEKALDNTRSNWIQEVYKTAVDTFRMVGEFIETRPDIEDEHFQWLSYPRRLYCRDSDDLVAFEDPLINILWDISFSDEDSQWRD</sequence>